<feature type="compositionally biased region" description="Pro residues" evidence="1">
    <location>
        <begin position="229"/>
        <end position="241"/>
    </location>
</feature>
<sequence>MSSVRRAAAVAVALMLPLSTAACTLDPYGTSSSGPTATTRVPAPPSSPTPSVTPSTVSETMSPAPDESRTPDDAAGDTLPFPADTARATGQGTGEEVGTLVDLRVGAHDAFDRVVLQLDGPDIPGWDVSYVDTPVGDPSGAQVDVAGDAVLQVLLHPVAYPEDGSAPYDGPQSIRSPGTHAVDEVVMSSIFEGQLQVFIGVQAGRRPFRVYGMSDPSRVVIEVAAASPPASPTPAASPTPPEASSSPVPAG</sequence>
<protein>
    <recommendedName>
        <fullName evidence="3">AMIN-like domain-containing protein</fullName>
    </recommendedName>
</protein>
<name>A0ABT9DEX5_9CELL</name>
<evidence type="ECO:0000259" key="3">
    <source>
        <dbReference type="Pfam" id="PF24837"/>
    </source>
</evidence>
<feature type="signal peptide" evidence="2">
    <location>
        <begin position="1"/>
        <end position="21"/>
    </location>
</feature>
<evidence type="ECO:0000256" key="1">
    <source>
        <dbReference type="SAM" id="MobiDB-lite"/>
    </source>
</evidence>
<comment type="caution">
    <text evidence="4">The sequence shown here is derived from an EMBL/GenBank/DDBJ whole genome shotgun (WGS) entry which is preliminary data.</text>
</comment>
<evidence type="ECO:0000256" key="2">
    <source>
        <dbReference type="SAM" id="SignalP"/>
    </source>
</evidence>
<dbReference type="Pfam" id="PF24837">
    <property type="entry name" value="AMIN-like"/>
    <property type="match status" value="1"/>
</dbReference>
<reference evidence="4 5" key="1">
    <citation type="submission" date="2023-07" db="EMBL/GenBank/DDBJ databases">
        <title>Description of novel actinomycetes strains, isolated from tidal flat sediment.</title>
        <authorList>
            <person name="Lu C."/>
        </authorList>
    </citation>
    <scope>NUCLEOTIDE SEQUENCE [LARGE SCALE GENOMIC DNA]</scope>
    <source>
        <strain evidence="4 5">SYSU T00b441</strain>
    </source>
</reference>
<proteinExistence type="predicted"/>
<gene>
    <name evidence="4" type="ORF">Q6348_13330</name>
</gene>
<evidence type="ECO:0000313" key="4">
    <source>
        <dbReference type="EMBL" id="MDO8108178.1"/>
    </source>
</evidence>
<feature type="region of interest" description="Disordered" evidence="1">
    <location>
        <begin position="26"/>
        <end position="94"/>
    </location>
</feature>
<dbReference type="PROSITE" id="PS51257">
    <property type="entry name" value="PROKAR_LIPOPROTEIN"/>
    <property type="match status" value="1"/>
</dbReference>
<feature type="domain" description="AMIN-like" evidence="3">
    <location>
        <begin position="99"/>
        <end position="224"/>
    </location>
</feature>
<evidence type="ECO:0000313" key="5">
    <source>
        <dbReference type="Proteomes" id="UP001232536"/>
    </source>
</evidence>
<feature type="chain" id="PRO_5047217853" description="AMIN-like domain-containing protein" evidence="2">
    <location>
        <begin position="22"/>
        <end position="251"/>
    </location>
</feature>
<feature type="compositionally biased region" description="Low complexity" evidence="1">
    <location>
        <begin position="49"/>
        <end position="63"/>
    </location>
</feature>
<organism evidence="4 5">
    <name type="scientific">Actinotalea lenta</name>
    <dbReference type="NCBI Taxonomy" id="3064654"/>
    <lineage>
        <taxon>Bacteria</taxon>
        <taxon>Bacillati</taxon>
        <taxon>Actinomycetota</taxon>
        <taxon>Actinomycetes</taxon>
        <taxon>Micrococcales</taxon>
        <taxon>Cellulomonadaceae</taxon>
        <taxon>Actinotalea</taxon>
    </lineage>
</organism>
<feature type="compositionally biased region" description="Low complexity" evidence="1">
    <location>
        <begin position="242"/>
        <end position="251"/>
    </location>
</feature>
<accession>A0ABT9DEX5</accession>
<feature type="region of interest" description="Disordered" evidence="1">
    <location>
        <begin position="224"/>
        <end position="251"/>
    </location>
</feature>
<keyword evidence="5" id="KW-1185">Reference proteome</keyword>
<keyword evidence="2" id="KW-0732">Signal</keyword>
<dbReference type="Proteomes" id="UP001232536">
    <property type="component" value="Unassembled WGS sequence"/>
</dbReference>
<dbReference type="EMBL" id="JAUQYP010000001">
    <property type="protein sequence ID" value="MDO8108178.1"/>
    <property type="molecule type" value="Genomic_DNA"/>
</dbReference>
<dbReference type="InterPro" id="IPR056303">
    <property type="entry name" value="AMIN-like"/>
</dbReference>
<dbReference type="RefSeq" id="WP_304601766.1">
    <property type="nucleotide sequence ID" value="NZ_JAUQYO010000001.1"/>
</dbReference>